<proteinExistence type="predicted"/>
<reference evidence="1" key="1">
    <citation type="submission" date="2020-05" db="EMBL/GenBank/DDBJ databases">
        <authorList>
            <person name="Chiriac C."/>
            <person name="Salcher M."/>
            <person name="Ghai R."/>
            <person name="Kavagutti S V."/>
        </authorList>
    </citation>
    <scope>NUCLEOTIDE SEQUENCE</scope>
</reference>
<accession>A0A6J7H163</accession>
<dbReference type="EMBL" id="CAFBMK010000065">
    <property type="protein sequence ID" value="CAB4912686.1"/>
    <property type="molecule type" value="Genomic_DNA"/>
</dbReference>
<dbReference type="AlphaFoldDB" id="A0A6J7H163"/>
<organism evidence="1">
    <name type="scientific">freshwater metagenome</name>
    <dbReference type="NCBI Taxonomy" id="449393"/>
    <lineage>
        <taxon>unclassified sequences</taxon>
        <taxon>metagenomes</taxon>
        <taxon>ecological metagenomes</taxon>
    </lineage>
</organism>
<sequence>MQALRAISRSHARTWTGCTSGDAPRIARIALTKTSWTTSSARPWSRSIRVA</sequence>
<gene>
    <name evidence="1" type="ORF">UFOPK3564_01358</name>
</gene>
<evidence type="ECO:0000313" key="1">
    <source>
        <dbReference type="EMBL" id="CAB4912686.1"/>
    </source>
</evidence>
<protein>
    <submittedName>
        <fullName evidence="1">Unannotated protein</fullName>
    </submittedName>
</protein>
<name>A0A6J7H163_9ZZZZ</name>